<dbReference type="InterPro" id="IPR008767">
    <property type="entry name" value="Phage_SPP1_head-tail_adaptor"/>
</dbReference>
<dbReference type="EMBL" id="CP003752">
    <property type="protein sequence ID" value="AFQ19404.1"/>
    <property type="molecule type" value="Genomic_DNA"/>
</dbReference>
<proteinExistence type="predicted"/>
<dbReference type="Gene3D" id="2.40.10.270">
    <property type="entry name" value="Bacteriophage SPP1 head-tail adaptor protein"/>
    <property type="match status" value="1"/>
</dbReference>
<dbReference type="NCBIfam" id="TIGR01563">
    <property type="entry name" value="gp16_SPP1"/>
    <property type="match status" value="1"/>
</dbReference>
<sequence length="107" mass="12191">MNPGKLNKRLNFQLKDVDAKGPDGEPIDSFKDGFTVWGSFSFLKGREYFQAASINSEIQGKTEIRYRDGVTADMKIKYKNVLYDIVSVLPTERHTLLIMWKRGGMNG</sequence>
<protein>
    <submittedName>
        <fullName evidence="1">Phage head-tail adaptor, putative</fullName>
    </submittedName>
</protein>
<evidence type="ECO:0000313" key="1">
    <source>
        <dbReference type="EMBL" id="AFQ19404.1"/>
    </source>
</evidence>
<organism evidence="1 2">
    <name type="scientific">Bacillus thuringiensis HD-771</name>
    <dbReference type="NCBI Taxonomy" id="1218175"/>
    <lineage>
        <taxon>Bacteria</taxon>
        <taxon>Bacillati</taxon>
        <taxon>Bacillota</taxon>
        <taxon>Bacilli</taxon>
        <taxon>Bacillales</taxon>
        <taxon>Bacillaceae</taxon>
        <taxon>Bacillus</taxon>
        <taxon>Bacillus cereus group</taxon>
    </lineage>
</organism>
<gene>
    <name evidence="1" type="ORF">BTG_30055</name>
</gene>
<dbReference type="Pfam" id="PF05521">
    <property type="entry name" value="Phage_HCP"/>
    <property type="match status" value="1"/>
</dbReference>
<reference evidence="1 2" key="1">
    <citation type="submission" date="2012-08" db="EMBL/GenBank/DDBJ databases">
        <authorList>
            <person name="Doggett N."/>
            <person name="Teshima H."/>
            <person name="Bruce D."/>
            <person name="Detter J.C."/>
            <person name="Johnson S.L."/>
            <person name="Han C."/>
        </authorList>
    </citation>
    <scope>NUCLEOTIDE SEQUENCE [LARGE SCALE GENOMIC DNA]</scope>
    <source>
        <strain evidence="1 2">HD-771</strain>
    </source>
</reference>
<dbReference type="InterPro" id="IPR038666">
    <property type="entry name" value="SSP1_head-tail_sf"/>
</dbReference>
<dbReference type="Proteomes" id="UP000005259">
    <property type="component" value="Chromosome"/>
</dbReference>
<evidence type="ECO:0000313" key="2">
    <source>
        <dbReference type="Proteomes" id="UP000005259"/>
    </source>
</evidence>
<dbReference type="RefSeq" id="WP_001068031.1">
    <property type="nucleotide sequence ID" value="NC_018500.1"/>
</dbReference>
<dbReference type="KEGG" id="bti:BTG_30055"/>
<accession>A0A9W3JIS9</accession>
<dbReference type="AlphaFoldDB" id="A0A9W3JIS9"/>
<name>A0A9W3JIS9_BACTU</name>